<dbReference type="InterPro" id="IPR050121">
    <property type="entry name" value="Cytochrome_P450_monoxygenase"/>
</dbReference>
<dbReference type="Proteomes" id="UP000332933">
    <property type="component" value="Unassembled WGS sequence"/>
</dbReference>
<keyword evidence="5" id="KW-1185">Reference proteome</keyword>
<proteinExistence type="inferred from homology"/>
<evidence type="ECO:0000313" key="3">
    <source>
        <dbReference type="EMBL" id="KAF0703775.1"/>
    </source>
</evidence>
<dbReference type="InterPro" id="IPR001128">
    <property type="entry name" value="Cyt_P450"/>
</dbReference>
<comment type="similarity">
    <text evidence="1">Belongs to the cytochrome P450 family.</text>
</comment>
<dbReference type="Pfam" id="PF00067">
    <property type="entry name" value="p450"/>
    <property type="match status" value="1"/>
</dbReference>
<keyword evidence="2" id="KW-0349">Heme</keyword>
<dbReference type="GO" id="GO:0004497">
    <property type="term" value="F:monooxygenase activity"/>
    <property type="evidence" value="ECO:0007669"/>
    <property type="project" value="InterPro"/>
</dbReference>
<reference evidence="3" key="2">
    <citation type="submission" date="2019-06" db="EMBL/GenBank/DDBJ databases">
        <title>Genomics analysis of Aphanomyces spp. identifies a new class of oomycete effector associated with host adaptation.</title>
        <authorList>
            <person name="Gaulin E."/>
        </authorList>
    </citation>
    <scope>NUCLEOTIDE SEQUENCE</scope>
    <source>
        <strain evidence="3">CBS 578.67</strain>
    </source>
</reference>
<organism evidence="4 5">
    <name type="scientific">Aphanomyces stellatus</name>
    <dbReference type="NCBI Taxonomy" id="120398"/>
    <lineage>
        <taxon>Eukaryota</taxon>
        <taxon>Sar</taxon>
        <taxon>Stramenopiles</taxon>
        <taxon>Oomycota</taxon>
        <taxon>Saprolegniomycetes</taxon>
        <taxon>Saprolegniales</taxon>
        <taxon>Verrucalvaceae</taxon>
        <taxon>Aphanomyces</taxon>
    </lineage>
</organism>
<dbReference type="EMBL" id="CAADRA010004116">
    <property type="protein sequence ID" value="VFT84442.1"/>
    <property type="molecule type" value="Genomic_DNA"/>
</dbReference>
<dbReference type="InterPro" id="IPR002401">
    <property type="entry name" value="Cyt_P450_E_grp-I"/>
</dbReference>
<dbReference type="OrthoDB" id="2843at2759"/>
<dbReference type="AlphaFoldDB" id="A0A485KIG2"/>
<keyword evidence="2" id="KW-0408">Iron</keyword>
<feature type="binding site" description="axial binding residue" evidence="2">
    <location>
        <position position="480"/>
    </location>
    <ligand>
        <name>heme</name>
        <dbReference type="ChEBI" id="CHEBI:30413"/>
    </ligand>
    <ligandPart>
        <name>Fe</name>
        <dbReference type="ChEBI" id="CHEBI:18248"/>
    </ligandPart>
</feature>
<gene>
    <name evidence="4" type="primary">Aste57867_7533</name>
    <name evidence="3" type="ORF">As57867_007507</name>
    <name evidence="4" type="ORF">ASTE57867_7533</name>
</gene>
<dbReference type="EMBL" id="VJMH01004104">
    <property type="protein sequence ID" value="KAF0703775.1"/>
    <property type="molecule type" value="Genomic_DNA"/>
</dbReference>
<dbReference type="Gene3D" id="1.10.630.10">
    <property type="entry name" value="Cytochrome P450"/>
    <property type="match status" value="1"/>
</dbReference>
<dbReference type="SUPFAM" id="SSF48264">
    <property type="entry name" value="Cytochrome P450"/>
    <property type="match status" value="1"/>
</dbReference>
<evidence type="ECO:0000313" key="5">
    <source>
        <dbReference type="Proteomes" id="UP000332933"/>
    </source>
</evidence>
<dbReference type="PANTHER" id="PTHR24305">
    <property type="entry name" value="CYTOCHROME P450"/>
    <property type="match status" value="1"/>
</dbReference>
<keyword evidence="2" id="KW-0479">Metal-binding</keyword>
<accession>A0A485KIG2</accession>
<sequence length="539" mass="59964">MLPSLFLPSTEQSTVIATTAIAGAALFLLHHLLWKKHPLDVLPGPPSPSFLFGHVLETKGSIMKWHATVDYPEPFLSWVKQYGGAVHYREFLSHLVSVTDPKAIQHILVTHAANYPRGVGIRRMFEDKMFGVGLLSSTGAEHDRQRKMLNPHFSQAQVKTFVPIFLCHARLCCDTVLAKAADTQTPLNMSTVFQELTLAIIGRAAFGFAFDQHPQAHASYERQQQALPIWIMLGQIFVPKFSFFPIPQLRKYQTAQRDLGHLMQTVIAEKMQKNQPMPDDDAAYDLLDLMLPSTTSDEALVHTMTFMTVGHDTTSSALGWVFAMLATRPAIVARLRREIAVVMESHGGALASWDAIHELEYMTAVIQESLRFNTVVNHIMRRVAEADDHVPMADGSTIFIPKVVTLTFVSRELILAGEGTGMDVNLPALHRNPRHWANANAFVPERFVQGTPEWIADEALRGTKHHTFVYMPFAFGAGNCIGQKFALAEIAAITATLIREFDFGLTKDANTRHLFVSPIMRVANLDMTVRRVPSSGPGA</sequence>
<dbReference type="GO" id="GO:0020037">
    <property type="term" value="F:heme binding"/>
    <property type="evidence" value="ECO:0007669"/>
    <property type="project" value="InterPro"/>
</dbReference>
<dbReference type="InterPro" id="IPR036396">
    <property type="entry name" value="Cyt_P450_sf"/>
</dbReference>
<evidence type="ECO:0000256" key="2">
    <source>
        <dbReference type="PIRSR" id="PIRSR602401-1"/>
    </source>
</evidence>
<dbReference type="PANTHER" id="PTHR24305:SF166">
    <property type="entry name" value="CYTOCHROME P450 12A4, MITOCHONDRIAL-RELATED"/>
    <property type="match status" value="1"/>
</dbReference>
<dbReference type="PRINTS" id="PR00385">
    <property type="entry name" value="P450"/>
</dbReference>
<evidence type="ECO:0000313" key="4">
    <source>
        <dbReference type="EMBL" id="VFT84442.1"/>
    </source>
</evidence>
<reference evidence="4 5" key="1">
    <citation type="submission" date="2019-03" db="EMBL/GenBank/DDBJ databases">
        <authorList>
            <person name="Gaulin E."/>
            <person name="Dumas B."/>
        </authorList>
    </citation>
    <scope>NUCLEOTIDE SEQUENCE [LARGE SCALE GENOMIC DNA]</scope>
    <source>
        <strain evidence="4">CBS 568.67</strain>
    </source>
</reference>
<dbReference type="GO" id="GO:0016705">
    <property type="term" value="F:oxidoreductase activity, acting on paired donors, with incorporation or reduction of molecular oxygen"/>
    <property type="evidence" value="ECO:0007669"/>
    <property type="project" value="InterPro"/>
</dbReference>
<comment type="cofactor">
    <cofactor evidence="2">
        <name>heme</name>
        <dbReference type="ChEBI" id="CHEBI:30413"/>
    </cofactor>
</comment>
<dbReference type="GO" id="GO:0005506">
    <property type="term" value="F:iron ion binding"/>
    <property type="evidence" value="ECO:0007669"/>
    <property type="project" value="InterPro"/>
</dbReference>
<evidence type="ECO:0000256" key="1">
    <source>
        <dbReference type="ARBA" id="ARBA00010617"/>
    </source>
</evidence>
<protein>
    <submittedName>
        <fullName evidence="4">Aste57867_7533 protein</fullName>
    </submittedName>
</protein>
<name>A0A485KIG2_9STRA</name>
<dbReference type="PRINTS" id="PR00463">
    <property type="entry name" value="EP450I"/>
</dbReference>